<dbReference type="InterPro" id="IPR013324">
    <property type="entry name" value="RNA_pol_sigma_r3/r4-like"/>
</dbReference>
<dbReference type="InterPro" id="IPR014284">
    <property type="entry name" value="RNA_pol_sigma-70_dom"/>
</dbReference>
<name>A0A264VZX8_9BACL</name>
<feature type="domain" description="RNA polymerase sigma-70 region 2" evidence="5">
    <location>
        <begin position="23"/>
        <end position="89"/>
    </location>
</feature>
<dbReference type="AlphaFoldDB" id="A0A264VZX8"/>
<dbReference type="GO" id="GO:0016987">
    <property type="term" value="F:sigma factor activity"/>
    <property type="evidence" value="ECO:0007669"/>
    <property type="project" value="UniProtKB-KW"/>
</dbReference>
<evidence type="ECO:0000256" key="3">
    <source>
        <dbReference type="ARBA" id="ARBA00023082"/>
    </source>
</evidence>
<evidence type="ECO:0000259" key="5">
    <source>
        <dbReference type="Pfam" id="PF04542"/>
    </source>
</evidence>
<dbReference type="Proteomes" id="UP000217065">
    <property type="component" value="Unassembled WGS sequence"/>
</dbReference>
<comment type="similarity">
    <text evidence="1">Belongs to the sigma-70 factor family. ECF subfamily.</text>
</comment>
<dbReference type="InterPro" id="IPR036388">
    <property type="entry name" value="WH-like_DNA-bd_sf"/>
</dbReference>
<evidence type="ECO:0000256" key="4">
    <source>
        <dbReference type="ARBA" id="ARBA00023163"/>
    </source>
</evidence>
<evidence type="ECO:0000256" key="1">
    <source>
        <dbReference type="ARBA" id="ARBA00010641"/>
    </source>
</evidence>
<evidence type="ECO:0000313" key="7">
    <source>
        <dbReference type="EMBL" id="OZS76896.1"/>
    </source>
</evidence>
<evidence type="ECO:0000256" key="2">
    <source>
        <dbReference type="ARBA" id="ARBA00023015"/>
    </source>
</evidence>
<keyword evidence="3" id="KW-0731">Sigma factor</keyword>
<dbReference type="InterPro" id="IPR013249">
    <property type="entry name" value="RNA_pol_sigma70_r4_t2"/>
</dbReference>
<evidence type="ECO:0000313" key="8">
    <source>
        <dbReference type="Proteomes" id="UP000217065"/>
    </source>
</evidence>
<gene>
    <name evidence="7" type="ORF">CF394_14505</name>
</gene>
<dbReference type="GO" id="GO:0006352">
    <property type="term" value="P:DNA-templated transcription initiation"/>
    <property type="evidence" value="ECO:0007669"/>
    <property type="project" value="InterPro"/>
</dbReference>
<dbReference type="Gene3D" id="1.10.1740.10">
    <property type="match status" value="1"/>
</dbReference>
<dbReference type="NCBIfam" id="TIGR02937">
    <property type="entry name" value="sigma70-ECF"/>
    <property type="match status" value="1"/>
</dbReference>
<organism evidence="7 8">
    <name type="scientific">Tetzosporium hominis</name>
    <dbReference type="NCBI Taxonomy" id="2020506"/>
    <lineage>
        <taxon>Bacteria</taxon>
        <taxon>Bacillati</taxon>
        <taxon>Bacillota</taxon>
        <taxon>Bacilli</taxon>
        <taxon>Bacillales</taxon>
        <taxon>Caryophanaceae</taxon>
        <taxon>Tetzosporium</taxon>
    </lineage>
</organism>
<dbReference type="EMBL" id="NOKQ01000342">
    <property type="protein sequence ID" value="OZS76896.1"/>
    <property type="molecule type" value="Genomic_DNA"/>
</dbReference>
<dbReference type="Gene3D" id="1.10.10.10">
    <property type="entry name" value="Winged helix-like DNA-binding domain superfamily/Winged helix DNA-binding domain"/>
    <property type="match status" value="1"/>
</dbReference>
<dbReference type="Pfam" id="PF04542">
    <property type="entry name" value="Sigma70_r2"/>
    <property type="match status" value="1"/>
</dbReference>
<feature type="domain" description="RNA polymerase sigma factor 70 region 4 type 2" evidence="6">
    <location>
        <begin position="110"/>
        <end position="161"/>
    </location>
</feature>
<dbReference type="PANTHER" id="PTHR43133:SF25">
    <property type="entry name" value="RNA POLYMERASE SIGMA FACTOR RFAY-RELATED"/>
    <property type="match status" value="1"/>
</dbReference>
<dbReference type="PANTHER" id="PTHR43133">
    <property type="entry name" value="RNA POLYMERASE ECF-TYPE SIGMA FACTO"/>
    <property type="match status" value="1"/>
</dbReference>
<reference evidence="7 8" key="1">
    <citation type="submission" date="2017-07" db="EMBL/GenBank/DDBJ databases">
        <title>Tetzosporium hominis gen.nov. sp.nov.</title>
        <authorList>
            <person name="Tetz G."/>
            <person name="Tetz V."/>
        </authorList>
    </citation>
    <scope>NUCLEOTIDE SEQUENCE [LARGE SCALE GENOMIC DNA]</scope>
    <source>
        <strain evidence="7 8">VT-49</strain>
    </source>
</reference>
<comment type="caution">
    <text evidence="7">The sequence shown here is derived from an EMBL/GenBank/DDBJ whole genome shotgun (WGS) entry which is preliminary data.</text>
</comment>
<accession>A0A264VZX8</accession>
<dbReference type="CDD" id="cd06171">
    <property type="entry name" value="Sigma70_r4"/>
    <property type="match status" value="1"/>
</dbReference>
<dbReference type="Pfam" id="PF08281">
    <property type="entry name" value="Sigma70_r4_2"/>
    <property type="match status" value="1"/>
</dbReference>
<dbReference type="OrthoDB" id="188761at2"/>
<keyword evidence="2" id="KW-0805">Transcription regulation</keyword>
<dbReference type="GO" id="GO:0003677">
    <property type="term" value="F:DNA binding"/>
    <property type="evidence" value="ECO:0007669"/>
    <property type="project" value="InterPro"/>
</dbReference>
<dbReference type="SUPFAM" id="SSF88659">
    <property type="entry name" value="Sigma3 and sigma4 domains of RNA polymerase sigma factors"/>
    <property type="match status" value="1"/>
</dbReference>
<dbReference type="InterPro" id="IPR039425">
    <property type="entry name" value="RNA_pol_sigma-70-like"/>
</dbReference>
<dbReference type="InterPro" id="IPR007627">
    <property type="entry name" value="RNA_pol_sigma70_r2"/>
</dbReference>
<dbReference type="InterPro" id="IPR013325">
    <property type="entry name" value="RNA_pol_sigma_r2"/>
</dbReference>
<sequence>MQRGTIGVITRRACMDRSQFQQLYTDFAPDLYRMALAITGRRELAKDALQETFLRVYRFSDQWDSSRPIRPWLYRILINECHRLLKKEKLHIPMETYLIETQVPSQEVRVDILDAVATLPEEYRVPLLLKYMENWKEREIAEALSLNLNTLKSRLTKARALMREAYGEG</sequence>
<dbReference type="SUPFAM" id="SSF88946">
    <property type="entry name" value="Sigma2 domain of RNA polymerase sigma factors"/>
    <property type="match status" value="1"/>
</dbReference>
<evidence type="ECO:0000259" key="6">
    <source>
        <dbReference type="Pfam" id="PF08281"/>
    </source>
</evidence>
<keyword evidence="8" id="KW-1185">Reference proteome</keyword>
<protein>
    <submittedName>
        <fullName evidence="7">Uncharacterized protein</fullName>
    </submittedName>
</protein>
<keyword evidence="4" id="KW-0804">Transcription</keyword>
<proteinExistence type="inferred from homology"/>